<dbReference type="RefSeq" id="WP_379745760.1">
    <property type="nucleotide sequence ID" value="NZ_JBHSVN010000001.1"/>
</dbReference>
<dbReference type="InterPro" id="IPR036388">
    <property type="entry name" value="WH-like_DNA-bd_sf"/>
</dbReference>
<accession>A0ABD5UWJ8</accession>
<dbReference type="Proteomes" id="UP001596296">
    <property type="component" value="Unassembled WGS sequence"/>
</dbReference>
<gene>
    <name evidence="2" type="ORF">ACFQE9_13575</name>
</gene>
<organism evidence="2 3">
    <name type="scientific">Halopenitus salinus</name>
    <dbReference type="NCBI Taxonomy" id="1198295"/>
    <lineage>
        <taxon>Archaea</taxon>
        <taxon>Methanobacteriati</taxon>
        <taxon>Methanobacteriota</taxon>
        <taxon>Stenosarchaea group</taxon>
        <taxon>Halobacteria</taxon>
        <taxon>Halobacteriales</taxon>
        <taxon>Haloferacaceae</taxon>
        <taxon>Halopenitus</taxon>
    </lineage>
</organism>
<sequence length="77" mass="8723">MDEDRERNKGGRFEPEHTDEEVLEAVRTHEPAGTKEVADELGIARQSADYRLRGLLDEGRVSKKKVGNSLVWSAEQE</sequence>
<name>A0ABD5UWJ8_9EURY</name>
<keyword evidence="3" id="KW-1185">Reference proteome</keyword>
<evidence type="ECO:0000313" key="2">
    <source>
        <dbReference type="EMBL" id="MFC6893626.1"/>
    </source>
</evidence>
<feature type="compositionally biased region" description="Basic and acidic residues" evidence="1">
    <location>
        <begin position="1"/>
        <end position="16"/>
    </location>
</feature>
<dbReference type="Gene3D" id="1.10.10.10">
    <property type="entry name" value="Winged helix-like DNA-binding domain superfamily/Winged helix DNA-binding domain"/>
    <property type="match status" value="1"/>
</dbReference>
<feature type="region of interest" description="Disordered" evidence="1">
    <location>
        <begin position="1"/>
        <end position="21"/>
    </location>
</feature>
<protein>
    <submittedName>
        <fullName evidence="2">Uncharacterized protein</fullName>
    </submittedName>
</protein>
<dbReference type="AlphaFoldDB" id="A0ABD5UWJ8"/>
<comment type="caution">
    <text evidence="2">The sequence shown here is derived from an EMBL/GenBank/DDBJ whole genome shotgun (WGS) entry which is preliminary data.</text>
</comment>
<evidence type="ECO:0000256" key="1">
    <source>
        <dbReference type="SAM" id="MobiDB-lite"/>
    </source>
</evidence>
<reference evidence="2 3" key="1">
    <citation type="journal article" date="2019" name="Int. J. Syst. Evol. Microbiol.">
        <title>The Global Catalogue of Microorganisms (GCM) 10K type strain sequencing project: providing services to taxonomists for standard genome sequencing and annotation.</title>
        <authorList>
            <consortium name="The Broad Institute Genomics Platform"/>
            <consortium name="The Broad Institute Genome Sequencing Center for Infectious Disease"/>
            <person name="Wu L."/>
            <person name="Ma J."/>
        </authorList>
    </citation>
    <scope>NUCLEOTIDE SEQUENCE [LARGE SCALE GENOMIC DNA]</scope>
    <source>
        <strain evidence="2 3">SKJ47</strain>
    </source>
</reference>
<dbReference type="EMBL" id="JBHSXL010000010">
    <property type="protein sequence ID" value="MFC6893626.1"/>
    <property type="molecule type" value="Genomic_DNA"/>
</dbReference>
<proteinExistence type="predicted"/>
<dbReference type="InterPro" id="IPR036390">
    <property type="entry name" value="WH_DNA-bd_sf"/>
</dbReference>
<dbReference type="SUPFAM" id="SSF46785">
    <property type="entry name" value="Winged helix' DNA-binding domain"/>
    <property type="match status" value="1"/>
</dbReference>
<evidence type="ECO:0000313" key="3">
    <source>
        <dbReference type="Proteomes" id="UP001596296"/>
    </source>
</evidence>